<organism evidence="10 11">
    <name type="scientific">Symbiodinium natans</name>
    <dbReference type="NCBI Taxonomy" id="878477"/>
    <lineage>
        <taxon>Eukaryota</taxon>
        <taxon>Sar</taxon>
        <taxon>Alveolata</taxon>
        <taxon>Dinophyceae</taxon>
        <taxon>Suessiales</taxon>
        <taxon>Symbiodiniaceae</taxon>
        <taxon>Symbiodinium</taxon>
    </lineage>
</organism>
<evidence type="ECO:0000256" key="2">
    <source>
        <dbReference type="ARBA" id="ARBA00022448"/>
    </source>
</evidence>
<keyword evidence="7 8" id="KW-0472">Membrane</keyword>
<dbReference type="GO" id="GO:0003723">
    <property type="term" value="F:RNA binding"/>
    <property type="evidence" value="ECO:0007669"/>
    <property type="project" value="InterPro"/>
</dbReference>
<comment type="caution">
    <text evidence="10">The sequence shown here is derived from an EMBL/GenBank/DDBJ whole genome shotgun (WGS) entry which is preliminary data.</text>
</comment>
<keyword evidence="3" id="KW-1003">Cell membrane</keyword>
<sequence>MSFVAGLVTGVGPSVDAIYPSDPTYASLGLDGQVTPYQVLLSRVNRLLYGSLTLSESGSENGSGSGDVGCLELNGSPSPHEPKYVQITPPPGLSRDIGHVAKVYPVALGLPFMKQRNFQNFNFAIIFKGYDLEKHAAFELVPRIIGRNGDNMKKIYRIGVDVRVRGRGSGWKEVKSPHGNYESDEPLQLAVSFKETMVLLKGIAQHFHRFCEQNDLVTTPEDKEKKDANMQFDHCSQCRQQVRGLLMTSHEPHFNGSFQGFFTVGTMYSRWWEMRRLAGTVMGSIQDTSIIVATYIHGEETAELQCDLVRYLNLSLILLYIQAREKHGKAALFSLNQLQELGFVTAEEETVLRTHEGVSSLHSVACMWFLQLWLEAVRDGHVPVEVAAVVHQSVQQNITELRGAGAAIFTFQNTPPPIGYFRVLYMLLNLSLLIAPFGIYAALESKDGSQVHRWMVVPVVFVIAFFLLSFIRMCYEMFDPFSDGAGSHFPLKHYLESTLRYLE</sequence>
<name>A0A812PH49_9DINO</name>
<dbReference type="Proteomes" id="UP000604046">
    <property type="component" value="Unassembled WGS sequence"/>
</dbReference>
<reference evidence="10" key="1">
    <citation type="submission" date="2021-02" db="EMBL/GenBank/DDBJ databases">
        <authorList>
            <person name="Dougan E. K."/>
            <person name="Rhodes N."/>
            <person name="Thang M."/>
            <person name="Chan C."/>
        </authorList>
    </citation>
    <scope>NUCLEOTIDE SEQUENCE</scope>
</reference>
<proteinExistence type="predicted"/>
<feature type="transmembrane region" description="Helical" evidence="8">
    <location>
        <begin position="455"/>
        <end position="473"/>
    </location>
</feature>
<evidence type="ECO:0000259" key="9">
    <source>
        <dbReference type="Pfam" id="PF22675"/>
    </source>
</evidence>
<dbReference type="GO" id="GO:0005886">
    <property type="term" value="C:plasma membrane"/>
    <property type="evidence" value="ECO:0007669"/>
    <property type="project" value="UniProtKB-SubCell"/>
</dbReference>
<evidence type="ECO:0000256" key="8">
    <source>
        <dbReference type="SAM" id="Phobius"/>
    </source>
</evidence>
<keyword evidence="6" id="KW-0406">Ion transport</keyword>
<dbReference type="InterPro" id="IPR044669">
    <property type="entry name" value="YneE/VCCN1/2-like"/>
</dbReference>
<dbReference type="SUPFAM" id="SSF54791">
    <property type="entry name" value="Eukaryotic type KH-domain (KH-domain type I)"/>
    <property type="match status" value="1"/>
</dbReference>
<accession>A0A812PH49</accession>
<evidence type="ECO:0000313" key="10">
    <source>
        <dbReference type="EMBL" id="CAE7350934.1"/>
    </source>
</evidence>
<dbReference type="PANTHER" id="PTHR33281">
    <property type="entry name" value="UPF0187 PROTEIN YNEE"/>
    <property type="match status" value="1"/>
</dbReference>
<protein>
    <submittedName>
        <fullName evidence="10">Best-6 protein</fullName>
    </submittedName>
</protein>
<evidence type="ECO:0000256" key="5">
    <source>
        <dbReference type="ARBA" id="ARBA00022989"/>
    </source>
</evidence>
<keyword evidence="5 8" id="KW-1133">Transmembrane helix</keyword>
<feature type="domain" description="KHDC4/BBP-like KH-domain type I" evidence="9">
    <location>
        <begin position="135"/>
        <end position="194"/>
    </location>
</feature>
<dbReference type="GO" id="GO:0005254">
    <property type="term" value="F:chloride channel activity"/>
    <property type="evidence" value="ECO:0007669"/>
    <property type="project" value="InterPro"/>
</dbReference>
<evidence type="ECO:0000256" key="1">
    <source>
        <dbReference type="ARBA" id="ARBA00004651"/>
    </source>
</evidence>
<dbReference type="InterPro" id="IPR036612">
    <property type="entry name" value="KH_dom_type_1_sf"/>
</dbReference>
<dbReference type="Gene3D" id="3.30.1370.10">
    <property type="entry name" value="K Homology domain, type 1"/>
    <property type="match status" value="1"/>
</dbReference>
<dbReference type="EMBL" id="CAJNDS010002146">
    <property type="protein sequence ID" value="CAE7350934.1"/>
    <property type="molecule type" value="Genomic_DNA"/>
</dbReference>
<evidence type="ECO:0000256" key="4">
    <source>
        <dbReference type="ARBA" id="ARBA00022692"/>
    </source>
</evidence>
<evidence type="ECO:0000256" key="3">
    <source>
        <dbReference type="ARBA" id="ARBA00022475"/>
    </source>
</evidence>
<dbReference type="InterPro" id="IPR021134">
    <property type="entry name" value="Bestrophin-like"/>
</dbReference>
<comment type="subcellular location">
    <subcellularLocation>
        <location evidence="1">Cell membrane</location>
        <topology evidence="1">Multi-pass membrane protein</topology>
    </subcellularLocation>
</comment>
<evidence type="ECO:0000256" key="6">
    <source>
        <dbReference type="ARBA" id="ARBA00023065"/>
    </source>
</evidence>
<dbReference type="Pfam" id="PF22675">
    <property type="entry name" value="KH-I_KHDC4-BBP"/>
    <property type="match status" value="1"/>
</dbReference>
<keyword evidence="2" id="KW-0813">Transport</keyword>
<feature type="transmembrane region" description="Helical" evidence="8">
    <location>
        <begin position="423"/>
        <end position="443"/>
    </location>
</feature>
<dbReference type="InterPro" id="IPR055256">
    <property type="entry name" value="KH_1_KHDC4/BBP-like"/>
</dbReference>
<evidence type="ECO:0000313" key="11">
    <source>
        <dbReference type="Proteomes" id="UP000604046"/>
    </source>
</evidence>
<dbReference type="AlphaFoldDB" id="A0A812PH49"/>
<keyword evidence="11" id="KW-1185">Reference proteome</keyword>
<dbReference type="Pfam" id="PF01062">
    <property type="entry name" value="Bestrophin"/>
    <property type="match status" value="1"/>
</dbReference>
<keyword evidence="4 8" id="KW-0812">Transmembrane</keyword>
<gene>
    <name evidence="10" type="primary">best-6</name>
    <name evidence="10" type="ORF">SNAT2548_LOCUS18494</name>
</gene>
<dbReference type="PANTHER" id="PTHR33281:SF19">
    <property type="entry name" value="VOLTAGE-DEPENDENT ANION CHANNEL-FORMING PROTEIN YNEE"/>
    <property type="match status" value="1"/>
</dbReference>
<evidence type="ECO:0000256" key="7">
    <source>
        <dbReference type="ARBA" id="ARBA00023136"/>
    </source>
</evidence>